<dbReference type="PANTHER" id="PTHR33164">
    <property type="entry name" value="TRANSCRIPTIONAL REGULATOR, MARR FAMILY"/>
    <property type="match status" value="1"/>
</dbReference>
<dbReference type="InterPro" id="IPR000835">
    <property type="entry name" value="HTH_MarR-typ"/>
</dbReference>
<dbReference type="InterPro" id="IPR036390">
    <property type="entry name" value="WH_DNA-bd_sf"/>
</dbReference>
<keyword evidence="1" id="KW-0805">Transcription regulation</keyword>
<dbReference type="InterPro" id="IPR039422">
    <property type="entry name" value="MarR/SlyA-like"/>
</dbReference>
<keyword evidence="2" id="KW-0238">DNA-binding</keyword>
<dbReference type="NCBIfam" id="NF002926">
    <property type="entry name" value="PRK03573.1"/>
    <property type="match status" value="1"/>
</dbReference>
<dbReference type="PROSITE" id="PS50995">
    <property type="entry name" value="HTH_MARR_2"/>
    <property type="match status" value="1"/>
</dbReference>
<comment type="caution">
    <text evidence="5">The sequence shown here is derived from an EMBL/GenBank/DDBJ whole genome shotgun (WGS) entry which is preliminary data.</text>
</comment>
<dbReference type="Proteomes" id="UP001597296">
    <property type="component" value="Unassembled WGS sequence"/>
</dbReference>
<dbReference type="PROSITE" id="PS01117">
    <property type="entry name" value="HTH_MARR_1"/>
    <property type="match status" value="1"/>
</dbReference>
<dbReference type="InterPro" id="IPR023187">
    <property type="entry name" value="Tscrpt_reg_MarR-type_CS"/>
</dbReference>
<dbReference type="SUPFAM" id="SSF46785">
    <property type="entry name" value="Winged helix' DNA-binding domain"/>
    <property type="match status" value="1"/>
</dbReference>
<evidence type="ECO:0000256" key="1">
    <source>
        <dbReference type="ARBA" id="ARBA00023015"/>
    </source>
</evidence>
<feature type="domain" description="HTH marR-type" evidence="4">
    <location>
        <begin position="6"/>
        <end position="139"/>
    </location>
</feature>
<dbReference type="RefSeq" id="WP_377316164.1">
    <property type="nucleotide sequence ID" value="NZ_JBHUIY010000018.1"/>
</dbReference>
<dbReference type="Gene3D" id="1.10.10.10">
    <property type="entry name" value="Winged helix-like DNA-binding domain superfamily/Winged helix DNA-binding domain"/>
    <property type="match status" value="1"/>
</dbReference>
<sequence>MPLAERERIGLDLGRLARLWRARLDERLAPLGLTQAKWVILLHLDRCGGTLPQRELVIRVGVEGPTLVRVLDGLERRGLIERRDCPSDRRSKIVTLTPAAAPLIARIAAIAGTLREEALAGLDDEALAACHAALRRMTLNLESGPLEPGGPS</sequence>
<dbReference type="PANTHER" id="PTHR33164:SF64">
    <property type="entry name" value="TRANSCRIPTIONAL REGULATOR SLYA"/>
    <property type="match status" value="1"/>
</dbReference>
<dbReference type="Pfam" id="PF01047">
    <property type="entry name" value="MarR"/>
    <property type="match status" value="1"/>
</dbReference>
<gene>
    <name evidence="5" type="primary">slyA</name>
    <name evidence="5" type="ORF">ACFSNB_10260</name>
</gene>
<dbReference type="InterPro" id="IPR036388">
    <property type="entry name" value="WH-like_DNA-bd_sf"/>
</dbReference>
<name>A0ABW5CBV1_9PROT</name>
<evidence type="ECO:0000313" key="5">
    <source>
        <dbReference type="EMBL" id="MFD2234191.1"/>
    </source>
</evidence>
<evidence type="ECO:0000256" key="2">
    <source>
        <dbReference type="ARBA" id="ARBA00023125"/>
    </source>
</evidence>
<organism evidence="5 6">
    <name type="scientific">Phaeospirillum tilakii</name>
    <dbReference type="NCBI Taxonomy" id="741673"/>
    <lineage>
        <taxon>Bacteria</taxon>
        <taxon>Pseudomonadati</taxon>
        <taxon>Pseudomonadota</taxon>
        <taxon>Alphaproteobacteria</taxon>
        <taxon>Rhodospirillales</taxon>
        <taxon>Rhodospirillaceae</taxon>
        <taxon>Phaeospirillum</taxon>
    </lineage>
</organism>
<evidence type="ECO:0000259" key="4">
    <source>
        <dbReference type="PROSITE" id="PS50995"/>
    </source>
</evidence>
<proteinExistence type="predicted"/>
<dbReference type="SMART" id="SM00347">
    <property type="entry name" value="HTH_MARR"/>
    <property type="match status" value="1"/>
</dbReference>
<dbReference type="EMBL" id="JBHUIY010000018">
    <property type="protein sequence ID" value="MFD2234191.1"/>
    <property type="molecule type" value="Genomic_DNA"/>
</dbReference>
<accession>A0ABW5CBV1</accession>
<keyword evidence="6" id="KW-1185">Reference proteome</keyword>
<evidence type="ECO:0000313" key="6">
    <source>
        <dbReference type="Proteomes" id="UP001597296"/>
    </source>
</evidence>
<protein>
    <submittedName>
        <fullName evidence="5">Transcriptional regulator SlyA</fullName>
    </submittedName>
</protein>
<dbReference type="PRINTS" id="PR00598">
    <property type="entry name" value="HTHMARR"/>
</dbReference>
<evidence type="ECO:0000256" key="3">
    <source>
        <dbReference type="ARBA" id="ARBA00023163"/>
    </source>
</evidence>
<keyword evidence="3" id="KW-0804">Transcription</keyword>
<reference evidence="6" key="1">
    <citation type="journal article" date="2019" name="Int. J. Syst. Evol. Microbiol.">
        <title>The Global Catalogue of Microorganisms (GCM) 10K type strain sequencing project: providing services to taxonomists for standard genome sequencing and annotation.</title>
        <authorList>
            <consortium name="The Broad Institute Genomics Platform"/>
            <consortium name="The Broad Institute Genome Sequencing Center for Infectious Disease"/>
            <person name="Wu L."/>
            <person name="Ma J."/>
        </authorList>
    </citation>
    <scope>NUCLEOTIDE SEQUENCE [LARGE SCALE GENOMIC DNA]</scope>
    <source>
        <strain evidence="6">KCTC 15012</strain>
    </source>
</reference>